<dbReference type="AlphaFoldDB" id="W4LWL6"/>
<gene>
    <name evidence="1" type="ORF">ETSY1_06125</name>
</gene>
<organism evidence="1 2">
    <name type="scientific">Entotheonella factor</name>
    <dbReference type="NCBI Taxonomy" id="1429438"/>
    <lineage>
        <taxon>Bacteria</taxon>
        <taxon>Pseudomonadati</taxon>
        <taxon>Nitrospinota/Tectimicrobiota group</taxon>
        <taxon>Candidatus Tectimicrobiota</taxon>
        <taxon>Candidatus Entotheonellia</taxon>
        <taxon>Candidatus Entotheonellales</taxon>
        <taxon>Candidatus Entotheonellaceae</taxon>
        <taxon>Candidatus Entotheonella</taxon>
    </lineage>
</organism>
<dbReference type="Proteomes" id="UP000019141">
    <property type="component" value="Unassembled WGS sequence"/>
</dbReference>
<dbReference type="EMBL" id="AZHW01000204">
    <property type="protein sequence ID" value="ETX01767.1"/>
    <property type="molecule type" value="Genomic_DNA"/>
</dbReference>
<evidence type="ECO:0000313" key="1">
    <source>
        <dbReference type="EMBL" id="ETX01767.1"/>
    </source>
</evidence>
<dbReference type="HOGENOM" id="CLU_141492_0_0_7"/>
<protein>
    <submittedName>
        <fullName evidence="1">Uncharacterized protein</fullName>
    </submittedName>
</protein>
<evidence type="ECO:0000313" key="2">
    <source>
        <dbReference type="Proteomes" id="UP000019141"/>
    </source>
</evidence>
<sequence>MIDLTHLPIAPEALTLLLVARGPQEREMVTFLVEHFETYPRHLAWLQELHVQQLREVLAMKNLTPEQIGLDYQALLDMIGKEEAIDLIGKEEVLADLLRRQGEQRLREQLERLRPPPETPEQS</sequence>
<reference evidence="1 2" key="1">
    <citation type="journal article" date="2014" name="Nature">
        <title>An environmental bacterial taxon with a large and distinct metabolic repertoire.</title>
        <authorList>
            <person name="Wilson M.C."/>
            <person name="Mori T."/>
            <person name="Ruckert C."/>
            <person name="Uria A.R."/>
            <person name="Helf M.J."/>
            <person name="Takada K."/>
            <person name="Gernert C."/>
            <person name="Steffens U.A."/>
            <person name="Heycke N."/>
            <person name="Schmitt S."/>
            <person name="Rinke C."/>
            <person name="Helfrich E.J."/>
            <person name="Brachmann A.O."/>
            <person name="Gurgui C."/>
            <person name="Wakimoto T."/>
            <person name="Kracht M."/>
            <person name="Crusemann M."/>
            <person name="Hentschel U."/>
            <person name="Abe I."/>
            <person name="Matsunaga S."/>
            <person name="Kalinowski J."/>
            <person name="Takeyama H."/>
            <person name="Piel J."/>
        </authorList>
    </citation>
    <scope>NUCLEOTIDE SEQUENCE [LARGE SCALE GENOMIC DNA]</scope>
    <source>
        <strain evidence="2">TSY1</strain>
    </source>
</reference>
<keyword evidence="2" id="KW-1185">Reference proteome</keyword>
<name>W4LWL6_ENTF1</name>
<proteinExistence type="predicted"/>
<accession>W4LWL6</accession>
<comment type="caution">
    <text evidence="1">The sequence shown here is derived from an EMBL/GenBank/DDBJ whole genome shotgun (WGS) entry which is preliminary data.</text>
</comment>